<keyword evidence="4" id="KW-0548">Nucleotidyltransferase</keyword>
<sequence length="650" mass="73387">MGSDVTDNVKSATGILYKPSKHLPNLLASEEVDQLLTNKEILKRVAQPRRVGSLDIVPNVNNLDSRYHGVLLDLHEAFKAKEWQPEVDPVTGLSVNFIGGGSSRILSVAGVKKLPVGCPIDSNIDIRKEIEKKATEQNIPMYHEPINEHEIKMFDWVCEAYFGKVKAGTPASLRRKASTVMPDFKGGRKAKDGDIEFKKDYIKKVFKFLQGKEDRWIEPREWQAAGFYLGYLCVERLQADTFEKDRWSNTGVEYVKVTRLLSEMKATKYLPNANRLSGMRVRTAYGASGTISYALTTAIAPVRAAMFAQYSFTYKHRTAKEVAEKINKFKAVLGVDVTQYDQSILAFWLERLCTNLHTIGPFSKAMASLNYYHVSAYALAPCPYDENVKPWVAVGTLFDKAGYSFERGLASGTPLNPDIGKIIQTFEIVSRLHRSGVLSFESFDDVSAFLKGHRKVACLNSSDDTLLLGQSRDELLKVIKIGGYLFWDVESVPAFLGTIYGGVPGKVVGYPNIMSYFNRRLNPETGIGYSPNDQRYHWRAGFVAQDYHYGVHPKFNQAVRLLNDTWKKHFGHTFLSIYEQPAYDRDLVFSMGARSEIDRIVMIKPEAIHYMFDEKDVSPEVLALTTATITPEEVDNYCTSFHKPDRVLYS</sequence>
<proteinExistence type="predicted"/>
<reference evidence="5 6" key="1">
    <citation type="journal article" date="2021" name="Viruses">
        <title>RNA and Sugars, Unique Properties of Bacteriophages Infecting Multidrug Resistant Acinetobacter radioresistens Strain LH6.</title>
        <authorList>
            <person name="Crippen C.S."/>
            <person name="Zhou B."/>
            <person name="Andresen S."/>
            <person name="Patry R.T."/>
            <person name="Muszynski A."/>
            <person name="Parker C.T."/>
            <person name="Cooper K.K."/>
            <person name="Szymanski C.M."/>
        </authorList>
    </citation>
    <scope>NUCLEOTIDE SEQUENCE [LARGE SCALE GENOMIC DNA]</scope>
    <source>
        <strain evidence="5 6">CAP7</strain>
    </source>
</reference>
<evidence type="ECO:0000313" key="6">
    <source>
        <dbReference type="Proteomes" id="UP001054874"/>
    </source>
</evidence>
<evidence type="ECO:0000256" key="3">
    <source>
        <dbReference type="ARBA" id="ARBA00022679"/>
    </source>
</evidence>
<dbReference type="InterPro" id="IPR043502">
    <property type="entry name" value="DNA/RNA_pol_sf"/>
</dbReference>
<name>A0A9E6X5Z0_9VIRU</name>
<organism evidence="5 6">
    <name type="scientific">Acinetobacter phage CAP7</name>
    <dbReference type="NCBI Taxonomy" id="2822590"/>
    <lineage>
        <taxon>Viruses</taxon>
        <taxon>Riboviria</taxon>
        <taxon>Orthornavirae</taxon>
        <taxon>Duplornaviricota</taxon>
        <taxon>Vidaverviricetes</taxon>
        <taxon>Mindivirales</taxon>
        <taxon>Cystoviridae</taxon>
        <taxon>Zetacystovirus</taxon>
        <taxon>Zetacystovirus CAP</taxon>
    </lineage>
</organism>
<dbReference type="GO" id="GO:0003968">
    <property type="term" value="F:RNA-directed RNA polymerase activity"/>
    <property type="evidence" value="ECO:0007669"/>
    <property type="project" value="UniProtKB-KW"/>
</dbReference>
<dbReference type="EC" id="2.7.7.48" evidence="1"/>
<evidence type="ECO:0000313" key="5">
    <source>
        <dbReference type="EMBL" id="UBF42574.1"/>
    </source>
</evidence>
<accession>A0A9E6X5Z0</accession>
<dbReference type="Proteomes" id="UP001054874">
    <property type="component" value="Genome"/>
</dbReference>
<keyword evidence="2" id="KW-0696">RNA-directed RNA polymerase</keyword>
<evidence type="ECO:0000256" key="4">
    <source>
        <dbReference type="ARBA" id="ARBA00022695"/>
    </source>
</evidence>
<dbReference type="SUPFAM" id="SSF56672">
    <property type="entry name" value="DNA/RNA polymerases"/>
    <property type="match status" value="1"/>
</dbReference>
<keyword evidence="6" id="KW-1185">Reference proteome</keyword>
<dbReference type="EMBL" id="MZ558516">
    <property type="protein sequence ID" value="UBF42574.1"/>
    <property type="molecule type" value="Genomic_RNA"/>
</dbReference>
<evidence type="ECO:0000256" key="2">
    <source>
        <dbReference type="ARBA" id="ARBA00022484"/>
    </source>
</evidence>
<keyword evidence="3" id="KW-0808">Transferase</keyword>
<protein>
    <recommendedName>
        <fullName evidence="1">RNA-directed RNA polymerase</fullName>
        <ecNumber evidence="1">2.7.7.48</ecNumber>
    </recommendedName>
</protein>
<evidence type="ECO:0000256" key="1">
    <source>
        <dbReference type="ARBA" id="ARBA00012494"/>
    </source>
</evidence>